<dbReference type="AlphaFoldDB" id="K1R354"/>
<organism evidence="1">
    <name type="scientific">Magallana gigas</name>
    <name type="common">Pacific oyster</name>
    <name type="synonym">Crassostrea gigas</name>
    <dbReference type="NCBI Taxonomy" id="29159"/>
    <lineage>
        <taxon>Eukaryota</taxon>
        <taxon>Metazoa</taxon>
        <taxon>Spiralia</taxon>
        <taxon>Lophotrochozoa</taxon>
        <taxon>Mollusca</taxon>
        <taxon>Bivalvia</taxon>
        <taxon>Autobranchia</taxon>
        <taxon>Pteriomorphia</taxon>
        <taxon>Ostreida</taxon>
        <taxon>Ostreoidea</taxon>
        <taxon>Ostreidae</taxon>
        <taxon>Magallana</taxon>
    </lineage>
</organism>
<protein>
    <submittedName>
        <fullName evidence="1">Uncharacterized protein</fullName>
    </submittedName>
</protein>
<reference evidence="1" key="1">
    <citation type="journal article" date="2012" name="Nature">
        <title>The oyster genome reveals stress adaptation and complexity of shell formation.</title>
        <authorList>
            <person name="Zhang G."/>
            <person name="Fang X."/>
            <person name="Guo X."/>
            <person name="Li L."/>
            <person name="Luo R."/>
            <person name="Xu F."/>
            <person name="Yang P."/>
            <person name="Zhang L."/>
            <person name="Wang X."/>
            <person name="Qi H."/>
            <person name="Xiong Z."/>
            <person name="Que H."/>
            <person name="Xie Y."/>
            <person name="Holland P.W."/>
            <person name="Paps J."/>
            <person name="Zhu Y."/>
            <person name="Wu F."/>
            <person name="Chen Y."/>
            <person name="Wang J."/>
            <person name="Peng C."/>
            <person name="Meng J."/>
            <person name="Yang L."/>
            <person name="Liu J."/>
            <person name="Wen B."/>
            <person name="Zhang N."/>
            <person name="Huang Z."/>
            <person name="Zhu Q."/>
            <person name="Feng Y."/>
            <person name="Mount A."/>
            <person name="Hedgecock D."/>
            <person name="Xu Z."/>
            <person name="Liu Y."/>
            <person name="Domazet-Loso T."/>
            <person name="Du Y."/>
            <person name="Sun X."/>
            <person name="Zhang S."/>
            <person name="Liu B."/>
            <person name="Cheng P."/>
            <person name="Jiang X."/>
            <person name="Li J."/>
            <person name="Fan D."/>
            <person name="Wang W."/>
            <person name="Fu W."/>
            <person name="Wang T."/>
            <person name="Wang B."/>
            <person name="Zhang J."/>
            <person name="Peng Z."/>
            <person name="Li Y."/>
            <person name="Li N."/>
            <person name="Wang J."/>
            <person name="Chen M."/>
            <person name="He Y."/>
            <person name="Tan F."/>
            <person name="Song X."/>
            <person name="Zheng Q."/>
            <person name="Huang R."/>
            <person name="Yang H."/>
            <person name="Du X."/>
            <person name="Chen L."/>
            <person name="Yang M."/>
            <person name="Gaffney P.M."/>
            <person name="Wang S."/>
            <person name="Luo L."/>
            <person name="She Z."/>
            <person name="Ming Y."/>
            <person name="Huang W."/>
            <person name="Zhang S."/>
            <person name="Huang B."/>
            <person name="Zhang Y."/>
            <person name="Qu T."/>
            <person name="Ni P."/>
            <person name="Miao G."/>
            <person name="Wang J."/>
            <person name="Wang Q."/>
            <person name="Steinberg C.E."/>
            <person name="Wang H."/>
            <person name="Li N."/>
            <person name="Qian L."/>
            <person name="Zhang G."/>
            <person name="Li Y."/>
            <person name="Yang H."/>
            <person name="Liu X."/>
            <person name="Wang J."/>
            <person name="Yin Y."/>
            <person name="Wang J."/>
        </authorList>
    </citation>
    <scope>NUCLEOTIDE SEQUENCE [LARGE SCALE GENOMIC DNA]</scope>
    <source>
        <strain evidence="1">05x7-T-G4-1.051#20</strain>
    </source>
</reference>
<accession>K1R354</accession>
<proteinExistence type="predicted"/>
<name>K1R354_MAGGI</name>
<gene>
    <name evidence="1" type="ORF">CGI_10021593</name>
</gene>
<sequence>MVWSVLIAVEGVKTTNLATIFNGTCLRGCEYRVTGVRTNANLGISELTVAGNVASVYVVVNVIMPTESAQKGVLMDFKAQSFITAEASLKFQALRDKMNREIEPHTLP</sequence>
<dbReference type="HOGENOM" id="CLU_2199467_0_0_1"/>
<dbReference type="InParanoid" id="K1R354"/>
<evidence type="ECO:0000313" key="1">
    <source>
        <dbReference type="EMBL" id="EKC28291.1"/>
    </source>
</evidence>
<dbReference type="EMBL" id="JH818141">
    <property type="protein sequence ID" value="EKC28291.1"/>
    <property type="molecule type" value="Genomic_DNA"/>
</dbReference>